<dbReference type="InterPro" id="IPR007379">
    <property type="entry name" value="Tim44-like_dom"/>
</dbReference>
<keyword evidence="12" id="KW-1185">Reference proteome</keyword>
<evidence type="ECO:0000313" key="12">
    <source>
        <dbReference type="Proteomes" id="UP000694388"/>
    </source>
</evidence>
<evidence type="ECO:0000256" key="8">
    <source>
        <dbReference type="ARBA" id="ARBA00043031"/>
    </source>
</evidence>
<comment type="function">
    <text evidence="9">Component of the mitochondrial large ribosomal subunit (mt-LSU). Within the mitochondrial ribosomes, required to direct the nascent polypeptide toward the tunnel exit and position the exit at a distance from the membrane surface.</text>
</comment>
<reference evidence="11" key="1">
    <citation type="submission" date="2025-08" db="UniProtKB">
        <authorList>
            <consortium name="Ensembl"/>
        </authorList>
    </citation>
    <scope>IDENTIFICATION</scope>
</reference>
<dbReference type="Ensembl" id="ENSEBUT00000017750.1">
    <property type="protein sequence ID" value="ENSEBUP00000017174.1"/>
    <property type="gene ID" value="ENSEBUG00000010740.1"/>
</dbReference>
<dbReference type="InterPro" id="IPR051975">
    <property type="entry name" value="mtLSU_mL45"/>
</dbReference>
<evidence type="ECO:0000256" key="9">
    <source>
        <dbReference type="ARBA" id="ARBA00045355"/>
    </source>
</evidence>
<dbReference type="Proteomes" id="UP000694388">
    <property type="component" value="Unplaced"/>
</dbReference>
<dbReference type="PANTHER" id="PTHR28554">
    <property type="entry name" value="39S RIBOSOMAL PROTEIN L45, MITOCHONDRIAL"/>
    <property type="match status" value="1"/>
</dbReference>
<name>A0A8C4QL70_EPTBU</name>
<dbReference type="OMA" id="DWAPPKD"/>
<evidence type="ECO:0000256" key="4">
    <source>
        <dbReference type="ARBA" id="ARBA00023128"/>
    </source>
</evidence>
<evidence type="ECO:0000259" key="10">
    <source>
        <dbReference type="SMART" id="SM00978"/>
    </source>
</evidence>
<proteinExistence type="inferred from homology"/>
<keyword evidence="2" id="KW-0809">Transit peptide</keyword>
<evidence type="ECO:0000313" key="11">
    <source>
        <dbReference type="Ensembl" id="ENSEBUP00000017174.1"/>
    </source>
</evidence>
<evidence type="ECO:0000256" key="7">
    <source>
        <dbReference type="ARBA" id="ARBA00039448"/>
    </source>
</evidence>
<dbReference type="Gene3D" id="3.10.450.240">
    <property type="match status" value="1"/>
</dbReference>
<dbReference type="Pfam" id="PF04280">
    <property type="entry name" value="Tim44"/>
    <property type="match status" value="1"/>
</dbReference>
<evidence type="ECO:0000256" key="5">
    <source>
        <dbReference type="ARBA" id="ARBA00023274"/>
    </source>
</evidence>
<dbReference type="GO" id="GO:0005739">
    <property type="term" value="C:mitochondrion"/>
    <property type="evidence" value="ECO:0007669"/>
    <property type="project" value="UniProtKB-SubCell"/>
</dbReference>
<comment type="similarity">
    <text evidence="6">Belongs to the mitochondrion-specific ribosomal protein mL45 family.</text>
</comment>
<dbReference type="GeneTree" id="ENSGT00390000012679"/>
<dbReference type="PANTHER" id="PTHR28554:SF1">
    <property type="entry name" value="LARGE RIBOSOMAL SUBUNIT PROTEIN ML45"/>
    <property type="match status" value="1"/>
</dbReference>
<dbReference type="SMART" id="SM00978">
    <property type="entry name" value="Tim44"/>
    <property type="match status" value="1"/>
</dbReference>
<reference evidence="11" key="2">
    <citation type="submission" date="2025-09" db="UniProtKB">
        <authorList>
            <consortium name="Ensembl"/>
        </authorList>
    </citation>
    <scope>IDENTIFICATION</scope>
</reference>
<feature type="domain" description="Tim44-like" evidence="10">
    <location>
        <begin position="112"/>
        <end position="260"/>
    </location>
</feature>
<keyword evidence="3" id="KW-0689">Ribosomal protein</keyword>
<organism evidence="11 12">
    <name type="scientific">Eptatretus burgeri</name>
    <name type="common">Inshore hagfish</name>
    <dbReference type="NCBI Taxonomy" id="7764"/>
    <lineage>
        <taxon>Eukaryota</taxon>
        <taxon>Metazoa</taxon>
        <taxon>Chordata</taxon>
        <taxon>Craniata</taxon>
        <taxon>Vertebrata</taxon>
        <taxon>Cyclostomata</taxon>
        <taxon>Myxini</taxon>
        <taxon>Myxiniformes</taxon>
        <taxon>Myxinidae</taxon>
        <taxon>Eptatretinae</taxon>
        <taxon>Eptatretus</taxon>
    </lineage>
</organism>
<dbReference type="InterPro" id="IPR032710">
    <property type="entry name" value="NTF2-like_dom_sf"/>
</dbReference>
<sequence>MARLLCRSCVAGPGPGAVLKGLFLVNIPDVYGRLVPVRTRKFPVPKFKPTAEQARAGGFIIEQDLYERPMNIKCTGGIFEPYVPPEGDGRQSSVTVEGFKQRTELLKKTATSHVALRKIKRLDPHFGTKIFATKAQEMYVEANNCLANFNKHRLRELVTEMCYAIMVKGCRQKTTRWKFIESLELPRVVHIRYSDMVHKSNVYGQVTVRIHTRQTLAVYDRFGRLMYGGEDVPKDVLEYVVFEKHLTDQYGSWRMHSKIVAPWAKQKDPVIKTMVLSPEEEEELNKVQGVLSTAKT</sequence>
<comment type="subcellular location">
    <subcellularLocation>
        <location evidence="1">Mitochondrion</location>
    </subcellularLocation>
</comment>
<keyword evidence="5" id="KW-0687">Ribonucleoprotein</keyword>
<protein>
    <recommendedName>
        <fullName evidence="7">Large ribosomal subunit protein mL45</fullName>
    </recommendedName>
    <alternativeName>
        <fullName evidence="8">39S ribosomal protein L45, mitochondrial</fullName>
    </alternativeName>
</protein>
<dbReference type="SUPFAM" id="SSF54427">
    <property type="entry name" value="NTF2-like"/>
    <property type="match status" value="1"/>
</dbReference>
<accession>A0A8C4QL70</accession>
<dbReference type="AlphaFoldDB" id="A0A8C4QL70"/>
<dbReference type="GO" id="GO:0005840">
    <property type="term" value="C:ribosome"/>
    <property type="evidence" value="ECO:0007669"/>
    <property type="project" value="UniProtKB-KW"/>
</dbReference>
<evidence type="ECO:0000256" key="6">
    <source>
        <dbReference type="ARBA" id="ARBA00038073"/>
    </source>
</evidence>
<evidence type="ECO:0000256" key="3">
    <source>
        <dbReference type="ARBA" id="ARBA00022980"/>
    </source>
</evidence>
<dbReference type="FunFam" id="3.10.450.240:FF:000003">
    <property type="entry name" value="39S ribosomal protein L45, mitochondrial"/>
    <property type="match status" value="1"/>
</dbReference>
<evidence type="ECO:0000256" key="2">
    <source>
        <dbReference type="ARBA" id="ARBA00022946"/>
    </source>
</evidence>
<keyword evidence="4" id="KW-0496">Mitochondrion</keyword>
<evidence type="ECO:0000256" key="1">
    <source>
        <dbReference type="ARBA" id="ARBA00004173"/>
    </source>
</evidence>
<dbReference type="GO" id="GO:1990904">
    <property type="term" value="C:ribonucleoprotein complex"/>
    <property type="evidence" value="ECO:0007669"/>
    <property type="project" value="UniProtKB-KW"/>
</dbReference>